<evidence type="ECO:0000313" key="1">
    <source>
        <dbReference type="EMBL" id="OGG12427.1"/>
    </source>
</evidence>
<dbReference type="Proteomes" id="UP000177416">
    <property type="component" value="Unassembled WGS sequence"/>
</dbReference>
<dbReference type="InterPro" id="IPR022148">
    <property type="entry name" value="CopG_antitoxin"/>
</dbReference>
<dbReference type="AlphaFoldDB" id="A0A1F5ZJZ9"/>
<protein>
    <submittedName>
        <fullName evidence="1">Uncharacterized protein</fullName>
    </submittedName>
</protein>
<reference evidence="1 2" key="1">
    <citation type="journal article" date="2016" name="Nat. Commun.">
        <title>Thousands of microbial genomes shed light on interconnected biogeochemical processes in an aquifer system.</title>
        <authorList>
            <person name="Anantharaman K."/>
            <person name="Brown C.T."/>
            <person name="Hug L.A."/>
            <person name="Sharon I."/>
            <person name="Castelle C.J."/>
            <person name="Probst A.J."/>
            <person name="Thomas B.C."/>
            <person name="Singh A."/>
            <person name="Wilkins M.J."/>
            <person name="Karaoz U."/>
            <person name="Brodie E.L."/>
            <person name="Williams K.H."/>
            <person name="Hubbard S.S."/>
            <person name="Banfield J.F."/>
        </authorList>
    </citation>
    <scope>NUCLEOTIDE SEQUENCE [LARGE SCALE GENOMIC DNA]</scope>
</reference>
<dbReference type="Pfam" id="PF12441">
    <property type="entry name" value="CopG_antitoxin"/>
    <property type="match status" value="1"/>
</dbReference>
<organism evidence="1 2">
    <name type="scientific">Candidatus Gottesmanbacteria bacterium RIFCSPHIGHO2_01_FULL_46_14</name>
    <dbReference type="NCBI Taxonomy" id="1798380"/>
    <lineage>
        <taxon>Bacteria</taxon>
        <taxon>Candidatus Gottesmaniibacteriota</taxon>
    </lineage>
</organism>
<gene>
    <name evidence="1" type="ORF">A2875_01505</name>
</gene>
<proteinExistence type="predicted"/>
<dbReference type="EMBL" id="MFJJ01000063">
    <property type="protein sequence ID" value="OGG12427.1"/>
    <property type="molecule type" value="Genomic_DNA"/>
</dbReference>
<evidence type="ECO:0000313" key="2">
    <source>
        <dbReference type="Proteomes" id="UP000177416"/>
    </source>
</evidence>
<sequence>MEIKKNKKSRIPKFKNYEEEANWWDTHSLADYKDEFQPVKVRFAKNLSHGITVRLDPKTIDMLRKKAHVKGIGPTTLARMWILEHLATA</sequence>
<accession>A0A1F5ZJZ9</accession>
<comment type="caution">
    <text evidence="1">The sequence shown here is derived from an EMBL/GenBank/DDBJ whole genome shotgun (WGS) entry which is preliminary data.</text>
</comment>
<name>A0A1F5ZJZ9_9BACT</name>